<keyword evidence="2" id="KW-1185">Reference proteome</keyword>
<dbReference type="EMBL" id="KQ434783">
    <property type="protein sequence ID" value="KZC04771.1"/>
    <property type="molecule type" value="Genomic_DNA"/>
</dbReference>
<dbReference type="AlphaFoldDB" id="A0A154NYV8"/>
<name>A0A154NYV8_DUFNO</name>
<reference evidence="1 2" key="1">
    <citation type="submission" date="2015-07" db="EMBL/GenBank/DDBJ databases">
        <title>The genome of Dufourea novaeangliae.</title>
        <authorList>
            <person name="Pan H."/>
            <person name="Kapheim K."/>
        </authorList>
    </citation>
    <scope>NUCLEOTIDE SEQUENCE [LARGE SCALE GENOMIC DNA]</scope>
    <source>
        <strain evidence="1">0120121106</strain>
        <tissue evidence="1">Whole body</tissue>
    </source>
</reference>
<protein>
    <submittedName>
        <fullName evidence="1">Uncharacterized protein</fullName>
    </submittedName>
</protein>
<evidence type="ECO:0000313" key="1">
    <source>
        <dbReference type="EMBL" id="KZC04771.1"/>
    </source>
</evidence>
<evidence type="ECO:0000313" key="2">
    <source>
        <dbReference type="Proteomes" id="UP000076502"/>
    </source>
</evidence>
<organism evidence="1 2">
    <name type="scientific">Dufourea novaeangliae</name>
    <name type="common">Sweat bee</name>
    <dbReference type="NCBI Taxonomy" id="178035"/>
    <lineage>
        <taxon>Eukaryota</taxon>
        <taxon>Metazoa</taxon>
        <taxon>Ecdysozoa</taxon>
        <taxon>Arthropoda</taxon>
        <taxon>Hexapoda</taxon>
        <taxon>Insecta</taxon>
        <taxon>Pterygota</taxon>
        <taxon>Neoptera</taxon>
        <taxon>Endopterygota</taxon>
        <taxon>Hymenoptera</taxon>
        <taxon>Apocrita</taxon>
        <taxon>Aculeata</taxon>
        <taxon>Apoidea</taxon>
        <taxon>Anthophila</taxon>
        <taxon>Halictidae</taxon>
        <taxon>Rophitinae</taxon>
        <taxon>Dufourea</taxon>
    </lineage>
</organism>
<dbReference type="Proteomes" id="UP000076502">
    <property type="component" value="Unassembled WGS sequence"/>
</dbReference>
<sequence>MPWAAPRRTLIRDIFPIFDASFDVHSIPPSHSPTTTDRKLSSRLRERLRGIQHSYTDRKNTFVSWIKRLPIDVHKYRLTGAITGTTNQENERPSIFQRFQASDHVPADRDAPLSSAARRIPIGEQTVGWEEPATFDFS</sequence>
<accession>A0A154NYV8</accession>
<proteinExistence type="predicted"/>
<gene>
    <name evidence="1" type="ORF">WN55_09570</name>
</gene>